<name>X0XYU0_9ZZZZ</name>
<gene>
    <name evidence="1" type="ORF">S01H1_68129</name>
</gene>
<protein>
    <submittedName>
        <fullName evidence="1">Uncharacterized protein</fullName>
    </submittedName>
</protein>
<proteinExistence type="predicted"/>
<sequence>MLDLPAQGVPDKGCLAGGLGVVVLLGVAAAGGYALGPVVPVADGGGVPSIMRWEVNRYFRCRR</sequence>
<organism evidence="1">
    <name type="scientific">marine sediment metagenome</name>
    <dbReference type="NCBI Taxonomy" id="412755"/>
    <lineage>
        <taxon>unclassified sequences</taxon>
        <taxon>metagenomes</taxon>
        <taxon>ecological metagenomes</taxon>
    </lineage>
</organism>
<comment type="caution">
    <text evidence="1">The sequence shown here is derived from an EMBL/GenBank/DDBJ whole genome shotgun (WGS) entry which is preliminary data.</text>
</comment>
<dbReference type="AlphaFoldDB" id="X0XYU0"/>
<dbReference type="EMBL" id="BARS01045169">
    <property type="protein sequence ID" value="GAG29901.1"/>
    <property type="molecule type" value="Genomic_DNA"/>
</dbReference>
<evidence type="ECO:0000313" key="1">
    <source>
        <dbReference type="EMBL" id="GAG29901.1"/>
    </source>
</evidence>
<accession>X0XYU0</accession>
<reference evidence="1" key="1">
    <citation type="journal article" date="2014" name="Front. Microbiol.">
        <title>High frequency of phylogenetically diverse reductive dehalogenase-homologous genes in deep subseafloor sedimentary metagenomes.</title>
        <authorList>
            <person name="Kawai M."/>
            <person name="Futagami T."/>
            <person name="Toyoda A."/>
            <person name="Takaki Y."/>
            <person name="Nishi S."/>
            <person name="Hori S."/>
            <person name="Arai W."/>
            <person name="Tsubouchi T."/>
            <person name="Morono Y."/>
            <person name="Uchiyama I."/>
            <person name="Ito T."/>
            <person name="Fujiyama A."/>
            <person name="Inagaki F."/>
            <person name="Takami H."/>
        </authorList>
    </citation>
    <scope>NUCLEOTIDE SEQUENCE</scope>
    <source>
        <strain evidence="1">Expedition CK06-06</strain>
    </source>
</reference>